<proteinExistence type="inferred from homology"/>
<sequence>MDRLRKRPEFLAVAGGPRVSRRGFVLQKREHGAPDRPPRFGFTVTKKIGNAVVRNRIRRRLREAVRIAAPLHARPATDYVLVGRRAALDQAFAALVADLSTGLDALARPRPETDARPGPPRPRSARAHRPSREGSSDDRKP</sequence>
<evidence type="ECO:0000256" key="8">
    <source>
        <dbReference type="NCBIfam" id="TIGR00188"/>
    </source>
</evidence>
<dbReference type="HAMAP" id="MF_00227">
    <property type="entry name" value="RNase_P"/>
    <property type="match status" value="1"/>
</dbReference>
<dbReference type="EMBL" id="JACHOO010000006">
    <property type="protein sequence ID" value="MBB5753854.1"/>
    <property type="molecule type" value="Genomic_DNA"/>
</dbReference>
<keyword evidence="5 7" id="KW-0378">Hydrolase</keyword>
<dbReference type="Gene3D" id="3.30.230.10">
    <property type="match status" value="1"/>
</dbReference>
<dbReference type="InterPro" id="IPR020539">
    <property type="entry name" value="RNase_P_CS"/>
</dbReference>
<keyword evidence="6 7" id="KW-0694">RNA-binding</keyword>
<dbReference type="AlphaFoldDB" id="A0A7W9FNE0"/>
<keyword evidence="11" id="KW-1185">Reference proteome</keyword>
<reference evidence="10 11" key="1">
    <citation type="submission" date="2020-08" db="EMBL/GenBank/DDBJ databases">
        <title>Genomic Encyclopedia of Type Strains, Phase IV (KMG-IV): sequencing the most valuable type-strain genomes for metagenomic binning, comparative biology and taxonomic classification.</title>
        <authorList>
            <person name="Goeker M."/>
        </authorList>
    </citation>
    <scope>NUCLEOTIDE SEQUENCE [LARGE SCALE GENOMIC DNA]</scope>
    <source>
        <strain evidence="10 11">DSM 16268</strain>
    </source>
</reference>
<dbReference type="PANTHER" id="PTHR33992">
    <property type="entry name" value="RIBONUCLEASE P PROTEIN COMPONENT"/>
    <property type="match status" value="1"/>
</dbReference>
<evidence type="ECO:0000256" key="9">
    <source>
        <dbReference type="SAM" id="MobiDB-lite"/>
    </source>
</evidence>
<protein>
    <recommendedName>
        <fullName evidence="7 8">Ribonuclease P protein component</fullName>
        <shortName evidence="7">RNase P protein</shortName>
        <shortName evidence="7">RNaseP protein</shortName>
        <ecNumber evidence="7 8">3.1.26.5</ecNumber>
    </recommendedName>
    <alternativeName>
        <fullName evidence="7">Protein C5</fullName>
    </alternativeName>
</protein>
<keyword evidence="2 7" id="KW-0819">tRNA processing</keyword>
<comment type="subunit">
    <text evidence="7">Consists of a catalytic RNA component (M1 or rnpB) and a protein subunit.</text>
</comment>
<dbReference type="Proteomes" id="UP000523821">
    <property type="component" value="Unassembled WGS sequence"/>
</dbReference>
<evidence type="ECO:0000256" key="6">
    <source>
        <dbReference type="ARBA" id="ARBA00022884"/>
    </source>
</evidence>
<keyword evidence="3 7" id="KW-0540">Nuclease</keyword>
<dbReference type="InterPro" id="IPR020568">
    <property type="entry name" value="Ribosomal_Su5_D2-typ_SF"/>
</dbReference>
<dbReference type="RefSeq" id="WP_183857042.1">
    <property type="nucleotide sequence ID" value="NZ_JACHOO010000006.1"/>
</dbReference>
<evidence type="ECO:0000256" key="4">
    <source>
        <dbReference type="ARBA" id="ARBA00022759"/>
    </source>
</evidence>
<keyword evidence="4 7" id="KW-0255">Endonuclease</keyword>
<dbReference type="Pfam" id="PF00825">
    <property type="entry name" value="Ribonuclease_P"/>
    <property type="match status" value="1"/>
</dbReference>
<dbReference type="PANTHER" id="PTHR33992:SF1">
    <property type="entry name" value="RIBONUCLEASE P PROTEIN COMPONENT"/>
    <property type="match status" value="1"/>
</dbReference>
<dbReference type="EC" id="3.1.26.5" evidence="7 8"/>
<evidence type="ECO:0000256" key="3">
    <source>
        <dbReference type="ARBA" id="ARBA00022722"/>
    </source>
</evidence>
<feature type="compositionally biased region" description="Basic and acidic residues" evidence="9">
    <location>
        <begin position="130"/>
        <end position="141"/>
    </location>
</feature>
<comment type="function">
    <text evidence="1 7">RNaseP catalyzes the removal of the 5'-leader sequence from pre-tRNA to produce the mature 5'-terminus. It can also cleave other RNA substrates such as 4.5S RNA. The protein component plays an auxiliary but essential role in vivo by binding to the 5'-leader sequence and broadening the substrate specificity of the ribozyme.</text>
</comment>
<evidence type="ECO:0000256" key="7">
    <source>
        <dbReference type="HAMAP-Rule" id="MF_00227"/>
    </source>
</evidence>
<dbReference type="InterPro" id="IPR000100">
    <property type="entry name" value="RNase_P"/>
</dbReference>
<dbReference type="InterPro" id="IPR014721">
    <property type="entry name" value="Ribsml_uS5_D2-typ_fold_subgr"/>
</dbReference>
<evidence type="ECO:0000313" key="11">
    <source>
        <dbReference type="Proteomes" id="UP000523821"/>
    </source>
</evidence>
<comment type="similarity">
    <text evidence="7">Belongs to the RnpA family.</text>
</comment>
<gene>
    <name evidence="7" type="primary">rnpA</name>
    <name evidence="10" type="ORF">GGQ63_002929</name>
</gene>
<dbReference type="NCBIfam" id="TIGR00188">
    <property type="entry name" value="rnpA"/>
    <property type="match status" value="1"/>
</dbReference>
<dbReference type="GO" id="GO:0042781">
    <property type="term" value="F:3'-tRNA processing endoribonuclease activity"/>
    <property type="evidence" value="ECO:0007669"/>
    <property type="project" value="TreeGrafter"/>
</dbReference>
<evidence type="ECO:0000256" key="1">
    <source>
        <dbReference type="ARBA" id="ARBA00002663"/>
    </source>
</evidence>
<dbReference type="PROSITE" id="PS00648">
    <property type="entry name" value="RIBONUCLEASE_P"/>
    <property type="match status" value="1"/>
</dbReference>
<organism evidence="10 11">
    <name type="scientific">Prosthecomicrobium pneumaticum</name>
    <dbReference type="NCBI Taxonomy" id="81895"/>
    <lineage>
        <taxon>Bacteria</taxon>
        <taxon>Pseudomonadati</taxon>
        <taxon>Pseudomonadota</taxon>
        <taxon>Alphaproteobacteria</taxon>
        <taxon>Hyphomicrobiales</taxon>
        <taxon>Kaistiaceae</taxon>
        <taxon>Prosthecomicrobium</taxon>
    </lineage>
</organism>
<accession>A0A7W9FNE0</accession>
<feature type="region of interest" description="Disordered" evidence="9">
    <location>
        <begin position="103"/>
        <end position="141"/>
    </location>
</feature>
<evidence type="ECO:0000313" key="10">
    <source>
        <dbReference type="EMBL" id="MBB5753854.1"/>
    </source>
</evidence>
<dbReference type="GO" id="GO:0004526">
    <property type="term" value="F:ribonuclease P activity"/>
    <property type="evidence" value="ECO:0007669"/>
    <property type="project" value="UniProtKB-UniRule"/>
</dbReference>
<comment type="caution">
    <text evidence="10">The sequence shown here is derived from an EMBL/GenBank/DDBJ whole genome shotgun (WGS) entry which is preliminary data.</text>
</comment>
<comment type="catalytic activity">
    <reaction evidence="7">
        <text>Endonucleolytic cleavage of RNA, removing 5'-extranucleotides from tRNA precursor.</text>
        <dbReference type="EC" id="3.1.26.5"/>
    </reaction>
</comment>
<dbReference type="SUPFAM" id="SSF54211">
    <property type="entry name" value="Ribosomal protein S5 domain 2-like"/>
    <property type="match status" value="1"/>
</dbReference>
<dbReference type="GO" id="GO:0000049">
    <property type="term" value="F:tRNA binding"/>
    <property type="evidence" value="ECO:0007669"/>
    <property type="project" value="UniProtKB-UniRule"/>
</dbReference>
<dbReference type="GO" id="GO:0030677">
    <property type="term" value="C:ribonuclease P complex"/>
    <property type="evidence" value="ECO:0007669"/>
    <property type="project" value="TreeGrafter"/>
</dbReference>
<dbReference type="GO" id="GO:0001682">
    <property type="term" value="P:tRNA 5'-leader removal"/>
    <property type="evidence" value="ECO:0007669"/>
    <property type="project" value="UniProtKB-UniRule"/>
</dbReference>
<name>A0A7W9FNE0_9HYPH</name>
<evidence type="ECO:0000256" key="5">
    <source>
        <dbReference type="ARBA" id="ARBA00022801"/>
    </source>
</evidence>
<evidence type="ECO:0000256" key="2">
    <source>
        <dbReference type="ARBA" id="ARBA00022694"/>
    </source>
</evidence>